<protein>
    <submittedName>
        <fullName evidence="6">Helix-turn-helix domain-containing protein</fullName>
    </submittedName>
</protein>
<dbReference type="InterPro" id="IPR020449">
    <property type="entry name" value="Tscrpt_reg_AraC-type_HTH"/>
</dbReference>
<feature type="transmembrane region" description="Helical" evidence="4">
    <location>
        <begin position="122"/>
        <end position="145"/>
    </location>
</feature>
<dbReference type="PROSITE" id="PS01124">
    <property type="entry name" value="HTH_ARAC_FAMILY_2"/>
    <property type="match status" value="1"/>
</dbReference>
<dbReference type="Gene3D" id="1.10.10.60">
    <property type="entry name" value="Homeodomain-like"/>
    <property type="match status" value="2"/>
</dbReference>
<dbReference type="InterPro" id="IPR009057">
    <property type="entry name" value="Homeodomain-like_sf"/>
</dbReference>
<dbReference type="InterPro" id="IPR018062">
    <property type="entry name" value="HTH_AraC-typ_CS"/>
</dbReference>
<evidence type="ECO:0000256" key="4">
    <source>
        <dbReference type="SAM" id="Phobius"/>
    </source>
</evidence>
<keyword evidence="1" id="KW-0805">Transcription regulation</keyword>
<dbReference type="PANTHER" id="PTHR43280:SF29">
    <property type="entry name" value="ARAC-FAMILY TRANSCRIPTIONAL REGULATOR"/>
    <property type="match status" value="1"/>
</dbReference>
<proteinExistence type="predicted"/>
<dbReference type="SMART" id="SM00342">
    <property type="entry name" value="HTH_ARAC"/>
    <property type="match status" value="1"/>
</dbReference>
<keyword evidence="7" id="KW-1185">Reference proteome</keyword>
<feature type="transmembrane region" description="Helical" evidence="4">
    <location>
        <begin position="188"/>
        <end position="206"/>
    </location>
</feature>
<feature type="transmembrane region" description="Helical" evidence="4">
    <location>
        <begin position="65"/>
        <end position="83"/>
    </location>
</feature>
<feature type="transmembrane region" description="Helical" evidence="4">
    <location>
        <begin position="6"/>
        <end position="28"/>
    </location>
</feature>
<keyword evidence="2" id="KW-0238">DNA-binding</keyword>
<dbReference type="PANTHER" id="PTHR43280">
    <property type="entry name" value="ARAC-FAMILY TRANSCRIPTIONAL REGULATOR"/>
    <property type="match status" value="1"/>
</dbReference>
<evidence type="ECO:0000256" key="2">
    <source>
        <dbReference type="ARBA" id="ARBA00023125"/>
    </source>
</evidence>
<dbReference type="Proteomes" id="UP001610063">
    <property type="component" value="Unassembled WGS sequence"/>
</dbReference>
<dbReference type="PRINTS" id="PR00032">
    <property type="entry name" value="HTHARAC"/>
</dbReference>
<dbReference type="Pfam" id="PF12833">
    <property type="entry name" value="HTH_18"/>
    <property type="match status" value="1"/>
</dbReference>
<keyword evidence="4" id="KW-1133">Transmembrane helix</keyword>
<sequence>MEPSLNTWTVIFLIAASQGIFLAVVIWTKRHQANGYLGAVVLAFSLMLLYYVLYWTGYFRLAPRWLGVLQGMTFLLGPLFYGYVRSDERLFRVGVWHFVPFVIYLIHFLVLPFESLELRRVLVRSVTVLQTIHLFVYAAVALRWTWVNALASGRWRIVLSVLFMGYALSFLLYYVLVWTGLLKIEYDYFISVVAGAFIYTIGYKGYQGREVFHVNTGVKYDRSGLSQSAAEAFLAEVKRYMEEDKGYLNNDLKLQYMADELAISANHISQVVNELEGCNFTDFVNRYRVQEAKRLLQDEAHHYKIIQIAYLAGFNNKATFNSAFKKFVGVPPSQFKKALNRQHPQLQ</sequence>
<dbReference type="RefSeq" id="WP_395418782.1">
    <property type="nucleotide sequence ID" value="NZ_JBIPKE010000019.1"/>
</dbReference>
<feature type="domain" description="HTH araC/xylS-type" evidence="5">
    <location>
        <begin position="235"/>
        <end position="338"/>
    </location>
</feature>
<feature type="transmembrane region" description="Helical" evidence="4">
    <location>
        <begin position="90"/>
        <end position="110"/>
    </location>
</feature>
<feature type="transmembrane region" description="Helical" evidence="4">
    <location>
        <begin position="157"/>
        <end position="176"/>
    </location>
</feature>
<comment type="caution">
    <text evidence="6">The sequence shown here is derived from an EMBL/GenBank/DDBJ whole genome shotgun (WGS) entry which is preliminary data.</text>
</comment>
<reference evidence="6 7" key="1">
    <citation type="journal article" date="2013" name="Int. J. Syst. Evol. Microbiol.">
        <title>Marinoscillum luteum sp. nov., isolated from marine sediment.</title>
        <authorList>
            <person name="Cha I.T."/>
            <person name="Park S.J."/>
            <person name="Kim S.J."/>
            <person name="Kim J.G."/>
            <person name="Jung M.Y."/>
            <person name="Shin K.S."/>
            <person name="Kwon K.K."/>
            <person name="Yang S.H."/>
            <person name="Seo Y.S."/>
            <person name="Rhee S.K."/>
        </authorList>
    </citation>
    <scope>NUCLEOTIDE SEQUENCE [LARGE SCALE GENOMIC DNA]</scope>
    <source>
        <strain evidence="6 7">KCTC 23939</strain>
    </source>
</reference>
<keyword evidence="3" id="KW-0804">Transcription</keyword>
<evidence type="ECO:0000313" key="6">
    <source>
        <dbReference type="EMBL" id="MFH6985297.1"/>
    </source>
</evidence>
<keyword evidence="4" id="KW-0812">Transmembrane</keyword>
<keyword evidence="4" id="KW-0472">Membrane</keyword>
<accession>A0ABW7ND73</accession>
<dbReference type="InterPro" id="IPR018060">
    <property type="entry name" value="HTH_AraC"/>
</dbReference>
<gene>
    <name evidence="6" type="ORF">ACHKAR_17725</name>
</gene>
<evidence type="ECO:0000313" key="7">
    <source>
        <dbReference type="Proteomes" id="UP001610063"/>
    </source>
</evidence>
<dbReference type="EMBL" id="JBIPKE010000019">
    <property type="protein sequence ID" value="MFH6985297.1"/>
    <property type="molecule type" value="Genomic_DNA"/>
</dbReference>
<feature type="transmembrane region" description="Helical" evidence="4">
    <location>
        <begin position="35"/>
        <end position="53"/>
    </location>
</feature>
<dbReference type="PROSITE" id="PS00041">
    <property type="entry name" value="HTH_ARAC_FAMILY_1"/>
    <property type="match status" value="1"/>
</dbReference>
<organism evidence="6 7">
    <name type="scientific">Marinoscillum luteum</name>
    <dbReference type="NCBI Taxonomy" id="861051"/>
    <lineage>
        <taxon>Bacteria</taxon>
        <taxon>Pseudomonadati</taxon>
        <taxon>Bacteroidota</taxon>
        <taxon>Cytophagia</taxon>
        <taxon>Cytophagales</taxon>
        <taxon>Reichenbachiellaceae</taxon>
        <taxon>Marinoscillum</taxon>
    </lineage>
</organism>
<evidence type="ECO:0000256" key="1">
    <source>
        <dbReference type="ARBA" id="ARBA00023015"/>
    </source>
</evidence>
<evidence type="ECO:0000256" key="3">
    <source>
        <dbReference type="ARBA" id="ARBA00023163"/>
    </source>
</evidence>
<evidence type="ECO:0000259" key="5">
    <source>
        <dbReference type="PROSITE" id="PS01124"/>
    </source>
</evidence>
<name>A0ABW7ND73_9BACT</name>
<dbReference type="SUPFAM" id="SSF46689">
    <property type="entry name" value="Homeodomain-like"/>
    <property type="match status" value="1"/>
</dbReference>